<reference evidence="2 3" key="1">
    <citation type="journal article" date="2019" name="Commun. Biol.">
        <title>The bagworm genome reveals a unique fibroin gene that provides high tensile strength.</title>
        <authorList>
            <person name="Kono N."/>
            <person name="Nakamura H."/>
            <person name="Ohtoshi R."/>
            <person name="Tomita M."/>
            <person name="Numata K."/>
            <person name="Arakawa K."/>
        </authorList>
    </citation>
    <scope>NUCLEOTIDE SEQUENCE [LARGE SCALE GENOMIC DNA]</scope>
</reference>
<name>A0A4C1W7C5_EUMVA</name>
<proteinExistence type="predicted"/>
<comment type="caution">
    <text evidence="2">The sequence shown here is derived from an EMBL/GenBank/DDBJ whole genome shotgun (WGS) entry which is preliminary data.</text>
</comment>
<dbReference type="Proteomes" id="UP000299102">
    <property type="component" value="Unassembled WGS sequence"/>
</dbReference>
<gene>
    <name evidence="2" type="ORF">EVAR_30955_1</name>
</gene>
<feature type="region of interest" description="Disordered" evidence="1">
    <location>
        <begin position="52"/>
        <end position="72"/>
    </location>
</feature>
<keyword evidence="3" id="KW-1185">Reference proteome</keyword>
<sequence>MSKPRSGRGRPRTGGAVVPSDGTAEWNYLVEATSSRGARATWPAYPVGRRGLSRRPVSIPPAPPRPNGFIFEGGGPSAPKLLKFSASRSFSIKPLMWDIAAATFTQPNAHLQRPSERALHTASLLVEAVGEDLSVGEDFSMYQKAHVFDKNKSE</sequence>
<organism evidence="2 3">
    <name type="scientific">Eumeta variegata</name>
    <name type="common">Bagworm moth</name>
    <name type="synonym">Eumeta japonica</name>
    <dbReference type="NCBI Taxonomy" id="151549"/>
    <lineage>
        <taxon>Eukaryota</taxon>
        <taxon>Metazoa</taxon>
        <taxon>Ecdysozoa</taxon>
        <taxon>Arthropoda</taxon>
        <taxon>Hexapoda</taxon>
        <taxon>Insecta</taxon>
        <taxon>Pterygota</taxon>
        <taxon>Neoptera</taxon>
        <taxon>Endopterygota</taxon>
        <taxon>Lepidoptera</taxon>
        <taxon>Glossata</taxon>
        <taxon>Ditrysia</taxon>
        <taxon>Tineoidea</taxon>
        <taxon>Psychidae</taxon>
        <taxon>Oiketicinae</taxon>
        <taxon>Eumeta</taxon>
    </lineage>
</organism>
<evidence type="ECO:0000313" key="2">
    <source>
        <dbReference type="EMBL" id="GBP46923.1"/>
    </source>
</evidence>
<dbReference type="AlphaFoldDB" id="A0A4C1W7C5"/>
<evidence type="ECO:0000313" key="3">
    <source>
        <dbReference type="Proteomes" id="UP000299102"/>
    </source>
</evidence>
<protein>
    <submittedName>
        <fullName evidence="2">Uncharacterized protein</fullName>
    </submittedName>
</protein>
<feature type="region of interest" description="Disordered" evidence="1">
    <location>
        <begin position="1"/>
        <end position="21"/>
    </location>
</feature>
<dbReference type="EMBL" id="BGZK01000492">
    <property type="protein sequence ID" value="GBP46923.1"/>
    <property type="molecule type" value="Genomic_DNA"/>
</dbReference>
<accession>A0A4C1W7C5</accession>
<feature type="compositionally biased region" description="Basic residues" evidence="1">
    <location>
        <begin position="1"/>
        <end position="11"/>
    </location>
</feature>
<evidence type="ECO:0000256" key="1">
    <source>
        <dbReference type="SAM" id="MobiDB-lite"/>
    </source>
</evidence>